<keyword evidence="2" id="KW-1185">Reference proteome</keyword>
<protein>
    <submittedName>
        <fullName evidence="1">Uncharacterized protein</fullName>
    </submittedName>
</protein>
<accession>A0ACC4CIH4</accession>
<reference evidence="1 2" key="1">
    <citation type="journal article" date="2024" name="Plant Biotechnol. J.">
        <title>Genome and CRISPR/Cas9 system of a widespread forest tree (Populus alba) in the world.</title>
        <authorList>
            <person name="Liu Y.J."/>
            <person name="Jiang P.F."/>
            <person name="Han X.M."/>
            <person name="Li X.Y."/>
            <person name="Wang H.M."/>
            <person name="Wang Y.J."/>
            <person name="Wang X.X."/>
            <person name="Zeng Q.Y."/>
        </authorList>
    </citation>
    <scope>NUCLEOTIDE SEQUENCE [LARGE SCALE GENOMIC DNA]</scope>
    <source>
        <strain evidence="2">cv. PAL-ZL1</strain>
    </source>
</reference>
<evidence type="ECO:0000313" key="2">
    <source>
        <dbReference type="Proteomes" id="UP000309997"/>
    </source>
</evidence>
<gene>
    <name evidence="1" type="ORF">D5086_009355</name>
</gene>
<comment type="caution">
    <text evidence="1">The sequence shown here is derived from an EMBL/GenBank/DDBJ whole genome shotgun (WGS) entry which is preliminary data.</text>
</comment>
<name>A0ACC4CIH4_POPAL</name>
<dbReference type="Proteomes" id="UP000309997">
    <property type="component" value="Unassembled WGS sequence"/>
</dbReference>
<proteinExistence type="predicted"/>
<evidence type="ECO:0000313" key="1">
    <source>
        <dbReference type="EMBL" id="KAL3597718.1"/>
    </source>
</evidence>
<dbReference type="EMBL" id="RCHU02000004">
    <property type="protein sequence ID" value="KAL3597718.1"/>
    <property type="molecule type" value="Genomic_DNA"/>
</dbReference>
<sequence length="617" mass="69427">MEAKSREQQQCKIRKRGNSSSSSSSLVKKYRFKRAILVGKRGGSSTPVPIWMTSSKSPTLAEPNAESTKCTPPQNGSKAKEVSVSARKLAATLWEINGIPSPRVKKDLEDKKEIRSREKVARLPHLSDPSYTPFSERMERSRGHSCGRRASVVTKTLQLTDYHLEGLDSVGNSSLMEIESHPKGRSRTIGIKTCLKDVSNGLTTSKELLKVLNHVCGLEEKHSSGLSLVSALRIELDRACISVNQLIKERRSNRSEIEYLVKHFEEEKAAWKSKERDKIRSAIACIAEELEIERKLRRQTERLNKKLGKELADTKESLSKAMQELETEKRAKEILEQVCDELARGIGDDRAEVEEMKKESAKVRDEVEKEREMLQLADVLREERVQMKLSEAKYHFEEKNAAVERLRNELETYLREKAEREENKGGATGNGEVHDGDDSADSDLHSIELNMDNNSKSYKWCYASEDNPKWFSGGKDFKGRKSISDNIQWGNICLQRRNSNGIDGLGFDLISENQARPDMPDQQSVAELGFNSQAQGHEDETRKYRSVKTLKDHILSGPKRSPIQNFASPTRLWGQSLAFQESGSVVSDSSPVIQGNNLKPRIAGTGGNCRTSTSSRH</sequence>
<organism evidence="1 2">
    <name type="scientific">Populus alba</name>
    <name type="common">White poplar</name>
    <dbReference type="NCBI Taxonomy" id="43335"/>
    <lineage>
        <taxon>Eukaryota</taxon>
        <taxon>Viridiplantae</taxon>
        <taxon>Streptophyta</taxon>
        <taxon>Embryophyta</taxon>
        <taxon>Tracheophyta</taxon>
        <taxon>Spermatophyta</taxon>
        <taxon>Magnoliopsida</taxon>
        <taxon>eudicotyledons</taxon>
        <taxon>Gunneridae</taxon>
        <taxon>Pentapetalae</taxon>
        <taxon>rosids</taxon>
        <taxon>fabids</taxon>
        <taxon>Malpighiales</taxon>
        <taxon>Salicaceae</taxon>
        <taxon>Saliceae</taxon>
        <taxon>Populus</taxon>
    </lineage>
</organism>